<dbReference type="AlphaFoldDB" id="E6MDD2"/>
<dbReference type="PANTHER" id="PTHR33841">
    <property type="entry name" value="DNA METHYLTRANSFERASE YEEA-RELATED"/>
    <property type="match status" value="1"/>
</dbReference>
<sequence length="1104" mass="123892">MAQKKSGETFDHLVKNGGPFVYFASLQDLRGSEMVGGKAGSKNAALFATDWDLVIVDEAHEGTQTELAQNVLDQVVRPDATKVLELSGTPFNLLDQYEEEQVFTWDYVMEQQAKVDWEKKHTDLPNPYAGLPKVSMFTFEMSRQFKDALFQNDDKRAFNFKAFFEVNVAGRFVHEAKVKQFLDNITTPDAATNYPFSAPAFRERLRHTLWILPGVKEACALAALLTAHPVFGMDYKIVNVVAQGDNGGVASESDVAQVKAAMGDDPAVTKTITLTVRKLTTGVTIAPWTGVLFLANTASAMQYLQAAFRAQTPYASETFGRKTRCYIFDFAPDRALTVMAEATRLNTGVGKRTSDAQREKMARLMNFLPIIGEGGHGMQPYQVDTLLSQIKRVYAEKAVKRGFDDDSLYSDELLMLKDGDLSAFNDLKAIVGTTKKDKRPMTIDVNHQGLSDEQYEKATGAEKKPKRERTAEEQAVIDQMNALKKQRRTMISILRGISIRIPLMLYGLDVPVGDSVSVTKFVDAVDDASWAEFMPAGVTKALFRKFTKYYDADVFIEAGRIIRRKVKALDDLSPIERAEALTPILATFCNPDKETVLTPWRAVNLQLGKTIGGLSFYDDAYEHQTVAGRPARHWIKTAVTDQVYRNDARILEINAKTGLYPLYAALSCFDEGQRRLAGPLPAAEQGRLWQQVLAKNIYVVAKTPMAAAIARRTLAGYHHWDTNIAYIDGLVAAARADVRDAAAKIEREFGKMKFDVVIGNPPYQEEVAKKETDNGQKRVTNIFHYFQILADKLAKDCTALIYPGGRWIQRSGKGMSKFGLEQINDPRLSKLIYFEDANDVFEQVEIPDGISIVLKKTGKTDKVFDYEFIKGGKSQCIKLTAPGEKILVLNPIEGKIAQKIDQFVEKNGLKYIADSKVINQKLFRIESDFVEKNPEKVKLLEENEVIDYSKNIKLFTNDKAGKTGRAKWYVVKREVIEHNANLIDEWKVTVSSANAGGQKRDNQISVMDNHSAFGRSRIALKVFKTQQEANNFLKYAKSKFIRFAFLLTDESLTSLGKEVPDILEYKDENAFIDFSRGVDQQLAKLLGLTEEETKYINNRVESLR</sequence>
<evidence type="ECO:0000256" key="2">
    <source>
        <dbReference type="ARBA" id="ARBA00022603"/>
    </source>
</evidence>
<keyword evidence="8" id="KW-0540">Nuclease</keyword>
<dbReference type="Pfam" id="PF07669">
    <property type="entry name" value="Eco57I"/>
    <property type="match status" value="1"/>
</dbReference>
<dbReference type="InterPro" id="IPR027417">
    <property type="entry name" value="P-loop_NTPase"/>
</dbReference>
<evidence type="ECO:0000256" key="1">
    <source>
        <dbReference type="ARBA" id="ARBA00011900"/>
    </source>
</evidence>
<evidence type="ECO:0000256" key="3">
    <source>
        <dbReference type="ARBA" id="ARBA00022679"/>
    </source>
</evidence>
<dbReference type="InterPro" id="IPR002052">
    <property type="entry name" value="DNA_methylase_N6_adenine_CS"/>
</dbReference>
<feature type="domain" description="Type II methyltransferase M.TaqI-like" evidence="7">
    <location>
        <begin position="695"/>
        <end position="841"/>
    </location>
</feature>
<dbReference type="InterPro" id="IPR029063">
    <property type="entry name" value="SAM-dependent_MTases_sf"/>
</dbReference>
<dbReference type="GO" id="GO:0032259">
    <property type="term" value="P:methylation"/>
    <property type="evidence" value="ECO:0007669"/>
    <property type="project" value="UniProtKB-KW"/>
</dbReference>
<dbReference type="PROSITE" id="PS00092">
    <property type="entry name" value="N6_MTASE"/>
    <property type="match status" value="1"/>
</dbReference>
<evidence type="ECO:0000313" key="8">
    <source>
        <dbReference type="EMBL" id="EFV02908.1"/>
    </source>
</evidence>
<gene>
    <name evidence="8" type="ORF">HMP0721_0014</name>
</gene>
<dbReference type="STRING" id="887929.HMP0721_0014"/>
<protein>
    <recommendedName>
        <fullName evidence="1">site-specific DNA-methyltransferase (adenine-specific)</fullName>
        <ecNumber evidence="1">2.1.1.72</ecNumber>
    </recommendedName>
</protein>
<dbReference type="GO" id="GO:0004519">
    <property type="term" value="F:endonuclease activity"/>
    <property type="evidence" value="ECO:0007669"/>
    <property type="project" value="UniProtKB-KW"/>
</dbReference>
<reference evidence="8 9" key="1">
    <citation type="submission" date="2010-12" db="EMBL/GenBank/DDBJ databases">
        <authorList>
            <person name="Muzny D."/>
            <person name="Qin X."/>
            <person name="Deng J."/>
            <person name="Jiang H."/>
            <person name="Liu Y."/>
            <person name="Qu J."/>
            <person name="Song X.-Z."/>
            <person name="Zhang L."/>
            <person name="Thornton R."/>
            <person name="Coyle M."/>
            <person name="Francisco L."/>
            <person name="Jackson L."/>
            <person name="Javaid M."/>
            <person name="Korchina V."/>
            <person name="Kovar C."/>
            <person name="Mata R."/>
            <person name="Mathew T."/>
            <person name="Ngo R."/>
            <person name="Nguyen L."/>
            <person name="Nguyen N."/>
            <person name="Okwuonu G."/>
            <person name="Ongeri F."/>
            <person name="Pham C."/>
            <person name="Simmons D."/>
            <person name="Wilczek-Boney K."/>
            <person name="Hale W."/>
            <person name="Jakkamsetti A."/>
            <person name="Pham P."/>
            <person name="Ruth R."/>
            <person name="San Lucas F."/>
            <person name="Warren J."/>
            <person name="Zhang J."/>
            <person name="Zhao Z."/>
            <person name="Zhou C."/>
            <person name="Zhu D."/>
            <person name="Lee S."/>
            <person name="Bess C."/>
            <person name="Blankenburg K."/>
            <person name="Forbes L."/>
            <person name="Fu Q."/>
            <person name="Gubbala S."/>
            <person name="Hirani K."/>
            <person name="Jayaseelan J.C."/>
            <person name="Lara F."/>
            <person name="Munidasa M."/>
            <person name="Palculict T."/>
            <person name="Patil S."/>
            <person name="Pu L.-L."/>
            <person name="Saada N."/>
            <person name="Tang L."/>
            <person name="Weissenberger G."/>
            <person name="Zhu Y."/>
            <person name="Hemphill L."/>
            <person name="Shang Y."/>
            <person name="Youmans B."/>
            <person name="Ayvaz T."/>
            <person name="Ross M."/>
            <person name="Santibanez J."/>
            <person name="Aqrawi P."/>
            <person name="Gross S."/>
            <person name="Joshi V."/>
            <person name="Fowler G."/>
            <person name="Nazareth L."/>
            <person name="Reid J."/>
            <person name="Worley K."/>
            <person name="Petrosino J."/>
            <person name="Highlander S."/>
            <person name="Gibbs R."/>
        </authorList>
    </citation>
    <scope>NUCLEOTIDE SEQUENCE [LARGE SCALE GENOMIC DNA]</scope>
    <source>
        <strain evidence="8 9">ATCC 23263</strain>
    </source>
</reference>
<accession>E6MDD2</accession>
<evidence type="ECO:0000259" key="7">
    <source>
        <dbReference type="Pfam" id="PF07669"/>
    </source>
</evidence>
<evidence type="ECO:0000256" key="4">
    <source>
        <dbReference type="ARBA" id="ARBA00022691"/>
    </source>
</evidence>
<evidence type="ECO:0000256" key="5">
    <source>
        <dbReference type="ARBA" id="ARBA00047942"/>
    </source>
</evidence>
<keyword evidence="2" id="KW-0489">Methyltransferase</keyword>
<comment type="caution">
    <text evidence="8">The sequence shown here is derived from an EMBL/GenBank/DDBJ whole genome shotgun (WGS) entry which is preliminary data.</text>
</comment>
<dbReference type="Gene3D" id="3.40.50.300">
    <property type="entry name" value="P-loop containing nucleotide triphosphate hydrolases"/>
    <property type="match status" value="1"/>
</dbReference>
<evidence type="ECO:0000313" key="9">
    <source>
        <dbReference type="Proteomes" id="UP000004754"/>
    </source>
</evidence>
<dbReference type="RefSeq" id="WP_006597432.1">
    <property type="nucleotide sequence ID" value="NZ_GL622359.1"/>
</dbReference>
<dbReference type="HOGENOM" id="CLU_005929_0_0_9"/>
<dbReference type="GO" id="GO:0006304">
    <property type="term" value="P:DNA modification"/>
    <property type="evidence" value="ECO:0007669"/>
    <property type="project" value="InterPro"/>
</dbReference>
<dbReference type="GO" id="GO:0003676">
    <property type="term" value="F:nucleic acid binding"/>
    <property type="evidence" value="ECO:0007669"/>
    <property type="project" value="InterPro"/>
</dbReference>
<name>E6MDD2_9FIRM</name>
<keyword evidence="4" id="KW-0949">S-adenosyl-L-methionine</keyword>
<evidence type="ECO:0000256" key="6">
    <source>
        <dbReference type="SAM" id="MobiDB-lite"/>
    </source>
</evidence>
<keyword evidence="9" id="KW-1185">Reference proteome</keyword>
<keyword evidence="3" id="KW-0808">Transferase</keyword>
<dbReference type="Gene3D" id="3.40.50.150">
    <property type="entry name" value="Vaccinia Virus protein VP39"/>
    <property type="match status" value="1"/>
</dbReference>
<keyword evidence="8" id="KW-0378">Hydrolase</keyword>
<dbReference type="EC" id="2.1.1.72" evidence="1"/>
<dbReference type="GO" id="GO:0009007">
    <property type="term" value="F:site-specific DNA-methyltransferase (adenine-specific) activity"/>
    <property type="evidence" value="ECO:0007669"/>
    <property type="project" value="UniProtKB-EC"/>
</dbReference>
<organism evidence="8 9">
    <name type="scientific">Pseudoramibacter alactolyticus ATCC 23263</name>
    <dbReference type="NCBI Taxonomy" id="887929"/>
    <lineage>
        <taxon>Bacteria</taxon>
        <taxon>Bacillati</taxon>
        <taxon>Bacillota</taxon>
        <taxon>Clostridia</taxon>
        <taxon>Eubacteriales</taxon>
        <taxon>Eubacteriaceae</taxon>
        <taxon>Pseudoramibacter</taxon>
    </lineage>
</organism>
<dbReference type="eggNOG" id="COG1061">
    <property type="taxonomic scope" value="Bacteria"/>
</dbReference>
<dbReference type="Proteomes" id="UP000004754">
    <property type="component" value="Unassembled WGS sequence"/>
</dbReference>
<dbReference type="InterPro" id="IPR050953">
    <property type="entry name" value="N4_N6_ade-DNA_methylase"/>
</dbReference>
<dbReference type="SUPFAM" id="SSF53335">
    <property type="entry name" value="S-adenosyl-L-methionine-dependent methyltransferases"/>
    <property type="match status" value="1"/>
</dbReference>
<feature type="compositionally biased region" description="Basic and acidic residues" evidence="6">
    <location>
        <begin position="454"/>
        <end position="470"/>
    </location>
</feature>
<dbReference type="PANTHER" id="PTHR33841:SF1">
    <property type="entry name" value="DNA METHYLTRANSFERASE A"/>
    <property type="match status" value="1"/>
</dbReference>
<proteinExistence type="predicted"/>
<dbReference type="InterPro" id="IPR011639">
    <property type="entry name" value="MethylTrfase_TaqI-like_dom"/>
</dbReference>
<feature type="region of interest" description="Disordered" evidence="6">
    <location>
        <begin position="448"/>
        <end position="470"/>
    </location>
</feature>
<dbReference type="SUPFAM" id="SSF52540">
    <property type="entry name" value="P-loop containing nucleoside triphosphate hydrolases"/>
    <property type="match status" value="1"/>
</dbReference>
<dbReference type="EMBL" id="AEQN01000001">
    <property type="protein sequence ID" value="EFV02908.1"/>
    <property type="molecule type" value="Genomic_DNA"/>
</dbReference>
<comment type="catalytic activity">
    <reaction evidence="5">
        <text>a 2'-deoxyadenosine in DNA + S-adenosyl-L-methionine = an N(6)-methyl-2'-deoxyadenosine in DNA + S-adenosyl-L-homocysteine + H(+)</text>
        <dbReference type="Rhea" id="RHEA:15197"/>
        <dbReference type="Rhea" id="RHEA-COMP:12418"/>
        <dbReference type="Rhea" id="RHEA-COMP:12419"/>
        <dbReference type="ChEBI" id="CHEBI:15378"/>
        <dbReference type="ChEBI" id="CHEBI:57856"/>
        <dbReference type="ChEBI" id="CHEBI:59789"/>
        <dbReference type="ChEBI" id="CHEBI:90615"/>
        <dbReference type="ChEBI" id="CHEBI:90616"/>
        <dbReference type="EC" id="2.1.1.72"/>
    </reaction>
</comment>
<keyword evidence="8" id="KW-0255">Endonuclease</keyword>